<dbReference type="InterPro" id="IPR016195">
    <property type="entry name" value="Pol/histidinol_Pase-like"/>
</dbReference>
<dbReference type="SUPFAM" id="SSF89550">
    <property type="entry name" value="PHP domain-like"/>
    <property type="match status" value="1"/>
</dbReference>
<evidence type="ECO:0000256" key="2">
    <source>
        <dbReference type="ARBA" id="ARBA00007331"/>
    </source>
</evidence>
<dbReference type="Proteomes" id="UP001472866">
    <property type="component" value="Chromosome 02"/>
</dbReference>
<dbReference type="GO" id="GO:0005655">
    <property type="term" value="C:nucleolar ribonuclease P complex"/>
    <property type="evidence" value="ECO:0007669"/>
    <property type="project" value="TreeGrafter"/>
</dbReference>
<keyword evidence="5" id="KW-1185">Reference proteome</keyword>
<dbReference type="PANTHER" id="PTHR13031">
    <property type="entry name" value="RIBONUCLEASE P SUBUNIT P30"/>
    <property type="match status" value="1"/>
</dbReference>
<evidence type="ECO:0000256" key="3">
    <source>
        <dbReference type="ARBA" id="ARBA00022694"/>
    </source>
</evidence>
<gene>
    <name evidence="4" type="ORF">HKI87_02g18080</name>
</gene>
<dbReference type="GO" id="GO:0003723">
    <property type="term" value="F:RNA binding"/>
    <property type="evidence" value="ECO:0007669"/>
    <property type="project" value="TreeGrafter"/>
</dbReference>
<dbReference type="EMBL" id="CP151502">
    <property type="protein sequence ID" value="WZN60279.1"/>
    <property type="molecule type" value="Genomic_DNA"/>
</dbReference>
<comment type="similarity">
    <text evidence="2">Belongs to the eukaryotic/archaeal RNase P protein component 3 family.</text>
</comment>
<dbReference type="Gene3D" id="3.20.20.140">
    <property type="entry name" value="Metal-dependent hydrolases"/>
    <property type="match status" value="1"/>
</dbReference>
<evidence type="ECO:0000313" key="4">
    <source>
        <dbReference type="EMBL" id="WZN60279.1"/>
    </source>
</evidence>
<dbReference type="GO" id="GO:0008033">
    <property type="term" value="P:tRNA processing"/>
    <property type="evidence" value="ECO:0007669"/>
    <property type="project" value="UniProtKB-KW"/>
</dbReference>
<name>A0AAX4P2Z7_9CHLO</name>
<dbReference type="PANTHER" id="PTHR13031:SF0">
    <property type="entry name" value="RIBONUCLEASE P PROTEIN SUBUNIT P30"/>
    <property type="match status" value="1"/>
</dbReference>
<comment type="subcellular location">
    <subcellularLocation>
        <location evidence="1">Nucleus</location>
    </subcellularLocation>
</comment>
<protein>
    <submittedName>
        <fullName evidence="4">Subunit p30 of RNase P</fullName>
    </submittedName>
</protein>
<reference evidence="4 5" key="1">
    <citation type="submission" date="2024-03" db="EMBL/GenBank/DDBJ databases">
        <title>Complete genome sequence of the green alga Chloropicon roscoffensis RCC1871.</title>
        <authorList>
            <person name="Lemieux C."/>
            <person name="Pombert J.-F."/>
            <person name="Otis C."/>
            <person name="Turmel M."/>
        </authorList>
    </citation>
    <scope>NUCLEOTIDE SEQUENCE [LARGE SCALE GENOMIC DNA]</scope>
    <source>
        <strain evidence="4 5">RCC1871</strain>
    </source>
</reference>
<keyword evidence="3" id="KW-0819">tRNA processing</keyword>
<evidence type="ECO:0000256" key="1">
    <source>
        <dbReference type="ARBA" id="ARBA00004123"/>
    </source>
</evidence>
<organism evidence="4 5">
    <name type="scientific">Chloropicon roscoffensis</name>
    <dbReference type="NCBI Taxonomy" id="1461544"/>
    <lineage>
        <taxon>Eukaryota</taxon>
        <taxon>Viridiplantae</taxon>
        <taxon>Chlorophyta</taxon>
        <taxon>Chloropicophyceae</taxon>
        <taxon>Chloropicales</taxon>
        <taxon>Chloropicaceae</taxon>
        <taxon>Chloropicon</taxon>
    </lineage>
</organism>
<dbReference type="AlphaFoldDB" id="A0AAX4P2Z7"/>
<sequence>MAYDLNVGAGALPVLLRRAQDLGWECIARVSPPASTSKPNSPSQRTPGCEQQHEIRVLERVNLGCAWEQCPKYKDSHDLIGLECDASTTSEIFKKICERAECDLITINLSKPLSFYLSQSHVQCAVRRGVAFEILYSKVLHADESTRRSIFGNARLLCRSTRGKGLVLSSGTANPLDLRSPSDAQNLATLFGLKPAEAKSAVESTCARIVERAGLRRGFKRGFQLREKTREDVENFDENRVAGAKKPRVQKY</sequence>
<dbReference type="Pfam" id="PF01876">
    <property type="entry name" value="RNase_P_p30"/>
    <property type="match status" value="1"/>
</dbReference>
<accession>A0AAX4P2Z7</accession>
<dbReference type="InterPro" id="IPR002738">
    <property type="entry name" value="RNase_P_p30"/>
</dbReference>
<proteinExistence type="inferred from homology"/>
<evidence type="ECO:0000313" key="5">
    <source>
        <dbReference type="Proteomes" id="UP001472866"/>
    </source>
</evidence>